<dbReference type="EMBL" id="UINC01025654">
    <property type="protein sequence ID" value="SVB01622.1"/>
    <property type="molecule type" value="Genomic_DNA"/>
</dbReference>
<accession>A0A382AKG8</accession>
<evidence type="ECO:0000313" key="1">
    <source>
        <dbReference type="EMBL" id="SVB01622.1"/>
    </source>
</evidence>
<reference evidence="1" key="1">
    <citation type="submission" date="2018-05" db="EMBL/GenBank/DDBJ databases">
        <authorList>
            <person name="Lanie J.A."/>
            <person name="Ng W.-L."/>
            <person name="Kazmierczak K.M."/>
            <person name="Andrzejewski T.M."/>
            <person name="Davidsen T.M."/>
            <person name="Wayne K.J."/>
            <person name="Tettelin H."/>
            <person name="Glass J.I."/>
            <person name="Rusch D."/>
            <person name="Podicherti R."/>
            <person name="Tsui H.-C.T."/>
            <person name="Winkler M.E."/>
        </authorList>
    </citation>
    <scope>NUCLEOTIDE SEQUENCE</scope>
</reference>
<sequence length="83" mass="9134">MLLRKAVGVNPGRLQDTVISIKIGDREVDSFLALDAAKELVSESFEWKGRTMPATIRSGQLIIHAWRFHSHAATAAAHSLPNQ</sequence>
<dbReference type="AlphaFoldDB" id="A0A382AKG8"/>
<gene>
    <name evidence="1" type="ORF">METZ01_LOCUS154476</name>
</gene>
<protein>
    <submittedName>
        <fullName evidence="1">Uncharacterized protein</fullName>
    </submittedName>
</protein>
<name>A0A382AKG8_9ZZZZ</name>
<organism evidence="1">
    <name type="scientific">marine metagenome</name>
    <dbReference type="NCBI Taxonomy" id="408172"/>
    <lineage>
        <taxon>unclassified sequences</taxon>
        <taxon>metagenomes</taxon>
        <taxon>ecological metagenomes</taxon>
    </lineage>
</organism>
<proteinExistence type="predicted"/>